<evidence type="ECO:0000256" key="1">
    <source>
        <dbReference type="SAM" id="Phobius"/>
    </source>
</evidence>
<feature type="transmembrane region" description="Helical" evidence="1">
    <location>
        <begin position="120"/>
        <end position="147"/>
    </location>
</feature>
<sequence length="490" mass="57957">MNKYLLTFKNPQIEAKYQSTSIGEIRMTMFTLITLGFAVVFIVRIGQGLLQQNYFNVYTYIAMITYFFVQYLLSKKYKQFLRPSLILLNHVFTIYFLFVEESSDSLSAHLRGVNQMGSNFLIILAGEYIDAMFSLISISIIRIIIIFNKSTSIEYSAIFSAFILILYASRYLYQYHKAIRSQYLLTLVDQSWENILTQITKQIPYILISFDEEQFKFQIIKILNCQRLFITNEDALKFLREAKHNDKTIEQLIYNEIKNFKQNCVDLFNKTITISHQKLIIKIEYSVYFSNKPTILLVFPEISNISQKNNELMQSRYEQLLNIIIKICQVIQKKNITEDYLGKVQKKLIIIKLIQDLNNSQIKSKTVNLANIFQHLNQLYKWKKITILNELQIKIRTCPSIFSFFLITIMEALQSNELFISFKVKSEQFIEFEFQGYFVEYDLISIKKVLAYEYSLIIKHLEISQNKIQFKLYQQAYVPFKIQSYSTTLL</sequence>
<keyword evidence="1" id="KW-0812">Transmembrane</keyword>
<evidence type="ECO:0000313" key="2">
    <source>
        <dbReference type="EMBL" id="CAD8111415.1"/>
    </source>
</evidence>
<reference evidence="2" key="1">
    <citation type="submission" date="2021-01" db="EMBL/GenBank/DDBJ databases">
        <authorList>
            <consortium name="Genoscope - CEA"/>
            <person name="William W."/>
        </authorList>
    </citation>
    <scope>NUCLEOTIDE SEQUENCE</scope>
</reference>
<keyword evidence="1" id="KW-1133">Transmembrane helix</keyword>
<dbReference type="Proteomes" id="UP000688137">
    <property type="component" value="Unassembled WGS sequence"/>
</dbReference>
<proteinExistence type="predicted"/>
<keyword evidence="1" id="KW-0472">Membrane</keyword>
<dbReference type="EMBL" id="CAJJDM010000151">
    <property type="protein sequence ID" value="CAD8111415.1"/>
    <property type="molecule type" value="Genomic_DNA"/>
</dbReference>
<feature type="transmembrane region" description="Helical" evidence="1">
    <location>
        <begin position="153"/>
        <end position="173"/>
    </location>
</feature>
<gene>
    <name evidence="2" type="ORF">PPRIM_AZ9-3.1.T1470104</name>
</gene>
<dbReference type="OMA" id="WENILTQ"/>
<dbReference type="AlphaFoldDB" id="A0A8S1Q8F5"/>
<keyword evidence="3" id="KW-1185">Reference proteome</keyword>
<name>A0A8S1Q8F5_PARPR</name>
<evidence type="ECO:0000313" key="3">
    <source>
        <dbReference type="Proteomes" id="UP000688137"/>
    </source>
</evidence>
<protein>
    <recommendedName>
        <fullName evidence="4">Transmembrane protein</fullName>
    </recommendedName>
</protein>
<feature type="transmembrane region" description="Helical" evidence="1">
    <location>
        <begin position="55"/>
        <end position="74"/>
    </location>
</feature>
<comment type="caution">
    <text evidence="2">The sequence shown here is derived from an EMBL/GenBank/DDBJ whole genome shotgun (WGS) entry which is preliminary data.</text>
</comment>
<evidence type="ECO:0008006" key="4">
    <source>
        <dbReference type="Google" id="ProtNLM"/>
    </source>
</evidence>
<organism evidence="2 3">
    <name type="scientific">Paramecium primaurelia</name>
    <dbReference type="NCBI Taxonomy" id="5886"/>
    <lineage>
        <taxon>Eukaryota</taxon>
        <taxon>Sar</taxon>
        <taxon>Alveolata</taxon>
        <taxon>Ciliophora</taxon>
        <taxon>Intramacronucleata</taxon>
        <taxon>Oligohymenophorea</taxon>
        <taxon>Peniculida</taxon>
        <taxon>Parameciidae</taxon>
        <taxon>Paramecium</taxon>
    </lineage>
</organism>
<accession>A0A8S1Q8F5</accession>
<feature type="transmembrane region" description="Helical" evidence="1">
    <location>
        <begin position="80"/>
        <end position="99"/>
    </location>
</feature>
<feature type="transmembrane region" description="Helical" evidence="1">
    <location>
        <begin position="25"/>
        <end position="43"/>
    </location>
</feature>